<accession>A0ABN1AXA3</accession>
<dbReference type="InterPro" id="IPR050256">
    <property type="entry name" value="Glycosyltransferase_2"/>
</dbReference>
<dbReference type="PANTHER" id="PTHR48090">
    <property type="entry name" value="UNDECAPRENYL-PHOSPHATE 4-DEOXY-4-FORMAMIDO-L-ARABINOSE TRANSFERASE-RELATED"/>
    <property type="match status" value="1"/>
</dbReference>
<keyword evidence="1" id="KW-1133">Transmembrane helix</keyword>
<feature type="transmembrane region" description="Helical" evidence="1">
    <location>
        <begin position="78"/>
        <end position="103"/>
    </location>
</feature>
<evidence type="ECO:0000256" key="1">
    <source>
        <dbReference type="SAM" id="Phobius"/>
    </source>
</evidence>
<feature type="transmembrane region" description="Helical" evidence="1">
    <location>
        <begin position="45"/>
        <end position="72"/>
    </location>
</feature>
<evidence type="ECO:0000313" key="2">
    <source>
        <dbReference type="EMBL" id="GAA0485801.1"/>
    </source>
</evidence>
<sequence length="128" mass="14354">MGSKKKELTYYADSRAAGETKWSWAQLFKLALNGITSYSTAPLRIWSYIGFIISLFAFLFLAYEIGVTLLFGTDVSGYPTLIASILFLGGIQLISLGFIGEYLGRVFVETKGRPPYFVREMSNHEKES</sequence>
<protein>
    <recommendedName>
        <fullName evidence="4">Glycosyltransferase</fullName>
    </recommendedName>
</protein>
<dbReference type="RefSeq" id="WP_346024757.1">
    <property type="nucleotide sequence ID" value="NZ_BAAADA010000114.1"/>
</dbReference>
<evidence type="ECO:0008006" key="4">
    <source>
        <dbReference type="Google" id="ProtNLM"/>
    </source>
</evidence>
<organism evidence="2 3">
    <name type="scientific">Alkalibacterium indicireducens</name>
    <dbReference type="NCBI Taxonomy" id="398758"/>
    <lineage>
        <taxon>Bacteria</taxon>
        <taxon>Bacillati</taxon>
        <taxon>Bacillota</taxon>
        <taxon>Bacilli</taxon>
        <taxon>Lactobacillales</taxon>
        <taxon>Carnobacteriaceae</taxon>
        <taxon>Alkalibacterium</taxon>
    </lineage>
</organism>
<name>A0ABN1AXA3_9LACT</name>
<keyword evidence="3" id="KW-1185">Reference proteome</keyword>
<gene>
    <name evidence="2" type="ORF">GCM10008936_13330</name>
</gene>
<evidence type="ECO:0000313" key="3">
    <source>
        <dbReference type="Proteomes" id="UP001410648"/>
    </source>
</evidence>
<dbReference type="Proteomes" id="UP001410648">
    <property type="component" value="Unassembled WGS sequence"/>
</dbReference>
<comment type="caution">
    <text evidence="2">The sequence shown here is derived from an EMBL/GenBank/DDBJ whole genome shotgun (WGS) entry which is preliminary data.</text>
</comment>
<proteinExistence type="predicted"/>
<keyword evidence="1" id="KW-0472">Membrane</keyword>
<dbReference type="PANTHER" id="PTHR48090:SF8">
    <property type="entry name" value="GLYCOSYLTRANSFERASE CSBB-RELATED"/>
    <property type="match status" value="1"/>
</dbReference>
<dbReference type="EMBL" id="BAAADA010000114">
    <property type="protein sequence ID" value="GAA0485801.1"/>
    <property type="molecule type" value="Genomic_DNA"/>
</dbReference>
<reference evidence="2 3" key="1">
    <citation type="journal article" date="2019" name="Int. J. Syst. Evol. Microbiol.">
        <title>The Global Catalogue of Microorganisms (GCM) 10K type strain sequencing project: providing services to taxonomists for standard genome sequencing and annotation.</title>
        <authorList>
            <consortium name="The Broad Institute Genomics Platform"/>
            <consortium name="The Broad Institute Genome Sequencing Center for Infectious Disease"/>
            <person name="Wu L."/>
            <person name="Ma J."/>
        </authorList>
    </citation>
    <scope>NUCLEOTIDE SEQUENCE [LARGE SCALE GENOMIC DNA]</scope>
    <source>
        <strain evidence="2 3">JCM 14232</strain>
    </source>
</reference>
<keyword evidence="1" id="KW-0812">Transmembrane</keyword>